<dbReference type="PANTHER" id="PTHR38009:SF1">
    <property type="entry name" value="CONSERVED HYPOTHETICAL PHAGE TAIL PROTEIN"/>
    <property type="match status" value="1"/>
</dbReference>
<comment type="caution">
    <text evidence="1">The sequence shown here is derived from an EMBL/GenBank/DDBJ whole genome shotgun (WGS) entry which is preliminary data.</text>
</comment>
<name>A0ABW5NEX3_9FLAO</name>
<proteinExistence type="predicted"/>
<dbReference type="InterPro" id="IPR011747">
    <property type="entry name" value="CHP02241"/>
</dbReference>
<dbReference type="EMBL" id="JBHULX010000048">
    <property type="protein sequence ID" value="MFD2593459.1"/>
    <property type="molecule type" value="Genomic_DNA"/>
</dbReference>
<dbReference type="InterPro" id="IPR010667">
    <property type="entry name" value="Phage_T4_Gp19"/>
</dbReference>
<organism evidence="1 2">
    <name type="scientific">Aquimarina hainanensis</name>
    <dbReference type="NCBI Taxonomy" id="1578017"/>
    <lineage>
        <taxon>Bacteria</taxon>
        <taxon>Pseudomonadati</taxon>
        <taxon>Bacteroidota</taxon>
        <taxon>Flavobacteriia</taxon>
        <taxon>Flavobacteriales</taxon>
        <taxon>Flavobacteriaceae</taxon>
        <taxon>Aquimarina</taxon>
    </lineage>
</organism>
<evidence type="ECO:0000313" key="2">
    <source>
        <dbReference type="Proteomes" id="UP001597459"/>
    </source>
</evidence>
<accession>A0ABW5NEX3</accession>
<sequence>MEAFYPPVGFHFSVEFTGLSTAKKDHHFQSVSGLSVDVDTEEITEGGENRFKHKIPVRTKYPNLILKRGMLIDSKVAEWCKKAVENFDFQPINLIVNLLNEQHQPLLSWNVVHAYPVKWAISDFNAEESKLVIETIELTYNYYNTIVPNGSN</sequence>
<gene>
    <name evidence="1" type="ORF">ACFSTE_21660</name>
</gene>
<keyword evidence="2" id="KW-1185">Reference proteome</keyword>
<dbReference type="NCBIfam" id="TIGR02241">
    <property type="entry name" value="conserved hypothetical phage tail region protein"/>
    <property type="match status" value="1"/>
</dbReference>
<dbReference type="Pfam" id="PF06841">
    <property type="entry name" value="Phage_T4_gp19"/>
    <property type="match status" value="1"/>
</dbReference>
<protein>
    <submittedName>
        <fullName evidence="1">Phage tail protein</fullName>
    </submittedName>
</protein>
<dbReference type="RefSeq" id="WP_176030816.1">
    <property type="nucleotide sequence ID" value="NZ_JBHSJV010000001.1"/>
</dbReference>
<evidence type="ECO:0000313" key="1">
    <source>
        <dbReference type="EMBL" id="MFD2593459.1"/>
    </source>
</evidence>
<dbReference type="PANTHER" id="PTHR38009">
    <property type="entry name" value="CONSERVED HYPOTHETICAL PHAGE TAIL PROTEIN"/>
    <property type="match status" value="1"/>
</dbReference>
<reference evidence="2" key="1">
    <citation type="journal article" date="2019" name="Int. J. Syst. Evol. Microbiol.">
        <title>The Global Catalogue of Microorganisms (GCM) 10K type strain sequencing project: providing services to taxonomists for standard genome sequencing and annotation.</title>
        <authorList>
            <consortium name="The Broad Institute Genomics Platform"/>
            <consortium name="The Broad Institute Genome Sequencing Center for Infectious Disease"/>
            <person name="Wu L."/>
            <person name="Ma J."/>
        </authorList>
    </citation>
    <scope>NUCLEOTIDE SEQUENCE [LARGE SCALE GENOMIC DNA]</scope>
    <source>
        <strain evidence="2">KCTC 42423</strain>
    </source>
</reference>
<dbReference type="Proteomes" id="UP001597459">
    <property type="component" value="Unassembled WGS sequence"/>
</dbReference>